<dbReference type="CDD" id="cd05356">
    <property type="entry name" value="17beta-HSD1_like_SDR_c"/>
    <property type="match status" value="1"/>
</dbReference>
<reference evidence="8" key="1">
    <citation type="submission" date="2011-05" db="EMBL/GenBank/DDBJ databases">
        <authorList>
            <person name="Richards S.R."/>
            <person name="Qu J."/>
            <person name="Jiang H."/>
            <person name="Jhangiani S.N."/>
            <person name="Agravi P."/>
            <person name="Goodspeed R."/>
            <person name="Gross S."/>
            <person name="Mandapat C."/>
            <person name="Jackson L."/>
            <person name="Mathew T."/>
            <person name="Pu L."/>
            <person name="Thornton R."/>
            <person name="Saada N."/>
            <person name="Wilczek-Boney K.B."/>
            <person name="Lee S."/>
            <person name="Kovar C."/>
            <person name="Wu Y."/>
            <person name="Scherer S.E."/>
            <person name="Worley K.C."/>
            <person name="Muzny D.M."/>
            <person name="Gibbs R."/>
        </authorList>
    </citation>
    <scope>NUCLEOTIDE SEQUENCE</scope>
    <source>
        <strain evidence="8">Brora</strain>
    </source>
</reference>
<name>T1J0K6_STRMM</name>
<evidence type="ECO:0000256" key="5">
    <source>
        <dbReference type="RuleBase" id="RU000363"/>
    </source>
</evidence>
<dbReference type="FunFam" id="3.40.50.720:FF:000137">
    <property type="entry name" value="Hydroxysteroid (17-beta) dehydrogenase 3"/>
    <property type="match status" value="1"/>
</dbReference>
<dbReference type="PANTHER" id="PTHR43899">
    <property type="entry name" value="RH59310P"/>
    <property type="match status" value="1"/>
</dbReference>
<dbReference type="PROSITE" id="PS00061">
    <property type="entry name" value="ADH_SHORT"/>
    <property type="match status" value="1"/>
</dbReference>
<keyword evidence="6" id="KW-1133">Transmembrane helix</keyword>
<proteinExistence type="inferred from homology"/>
<organism evidence="7 8">
    <name type="scientific">Strigamia maritima</name>
    <name type="common">European centipede</name>
    <name type="synonym">Geophilus maritimus</name>
    <dbReference type="NCBI Taxonomy" id="126957"/>
    <lineage>
        <taxon>Eukaryota</taxon>
        <taxon>Metazoa</taxon>
        <taxon>Ecdysozoa</taxon>
        <taxon>Arthropoda</taxon>
        <taxon>Myriapoda</taxon>
        <taxon>Chilopoda</taxon>
        <taxon>Pleurostigmophora</taxon>
        <taxon>Geophilomorpha</taxon>
        <taxon>Linotaeniidae</taxon>
        <taxon>Strigamia</taxon>
    </lineage>
</organism>
<reference evidence="7" key="2">
    <citation type="submission" date="2015-02" db="UniProtKB">
        <authorList>
            <consortium name="EnsemblMetazoa"/>
        </authorList>
    </citation>
    <scope>IDENTIFICATION</scope>
</reference>
<dbReference type="AlphaFoldDB" id="T1J0K6"/>
<dbReference type="PRINTS" id="PR00081">
    <property type="entry name" value="GDHRDH"/>
</dbReference>
<keyword evidence="3" id="KW-0521">NADP</keyword>
<dbReference type="SUPFAM" id="SSF51735">
    <property type="entry name" value="NAD(P)-binding Rossmann-fold domains"/>
    <property type="match status" value="1"/>
</dbReference>
<keyword evidence="4" id="KW-0560">Oxidoreductase</keyword>
<dbReference type="EMBL" id="JH431735">
    <property type="status" value="NOT_ANNOTATED_CDS"/>
    <property type="molecule type" value="Genomic_DNA"/>
</dbReference>
<evidence type="ECO:0000313" key="8">
    <source>
        <dbReference type="Proteomes" id="UP000014500"/>
    </source>
</evidence>
<dbReference type="Gene3D" id="3.40.50.720">
    <property type="entry name" value="NAD(P)-binding Rossmann-like Domain"/>
    <property type="match status" value="1"/>
</dbReference>
<dbReference type="Proteomes" id="UP000014500">
    <property type="component" value="Unassembled WGS sequence"/>
</dbReference>
<feature type="transmembrane region" description="Helical" evidence="6">
    <location>
        <begin position="204"/>
        <end position="228"/>
    </location>
</feature>
<accession>T1J0K6</accession>
<dbReference type="EnsemblMetazoa" id="SMAR007057-RA">
    <property type="protein sequence ID" value="SMAR007057-PA"/>
    <property type="gene ID" value="SMAR007057"/>
</dbReference>
<dbReference type="Pfam" id="PF00106">
    <property type="entry name" value="adh_short"/>
    <property type="match status" value="1"/>
</dbReference>
<evidence type="ECO:0000256" key="1">
    <source>
        <dbReference type="ARBA" id="ARBA00004240"/>
    </source>
</evidence>
<dbReference type="PRINTS" id="PR00080">
    <property type="entry name" value="SDRFAMILY"/>
</dbReference>
<keyword evidence="8" id="KW-1185">Reference proteome</keyword>
<dbReference type="HOGENOM" id="CLU_010194_38_0_1"/>
<dbReference type="STRING" id="126957.T1J0K6"/>
<dbReference type="PANTHER" id="PTHR43899:SF13">
    <property type="entry name" value="RH59310P"/>
    <property type="match status" value="1"/>
</dbReference>
<evidence type="ECO:0000256" key="2">
    <source>
        <dbReference type="ARBA" id="ARBA00006484"/>
    </source>
</evidence>
<keyword evidence="6" id="KW-0812">Transmembrane</keyword>
<sequence length="367" mass="41295">MYVHEHEVQHRISNRFLRMHTPPISSRKPLMLPAAINMNSSLSDSMWNQLTRVTLQQMLAVVGLLFIVYIVFLSLLSLFKGIYSSFLGHLIGNNVDLTKMGQWAEQRSDLKNDYGDRPILAKMGINIVLISRSEEKLKKVANAISEEFNVLTKIIAADFTGGLEIYDSIKKNLEGLEIGVLINNVGMSYPYPEILTKLPNGDKFVMDLINCNCLSCTMMCLIVLPGMVERKKGVVLNISSGAGILPVPLLSVYGASKIYVDRLSEALAYEYSDTGVVIQSVLPFYVATKLSKIRSSSLFVPTPADYVCTQLKTIGLEKRTFGTISHKIRGFVIGFLRHHFHYLDWLGSYYVKWLHISARDSYLSKKQ</sequence>
<dbReference type="OMA" id="WRGFYTC"/>
<dbReference type="InterPro" id="IPR036291">
    <property type="entry name" value="NAD(P)-bd_dom_sf"/>
</dbReference>
<feature type="transmembrane region" description="Helical" evidence="6">
    <location>
        <begin position="234"/>
        <end position="255"/>
    </location>
</feature>
<evidence type="ECO:0000256" key="6">
    <source>
        <dbReference type="SAM" id="Phobius"/>
    </source>
</evidence>
<dbReference type="InterPro" id="IPR002347">
    <property type="entry name" value="SDR_fam"/>
</dbReference>
<evidence type="ECO:0000256" key="3">
    <source>
        <dbReference type="ARBA" id="ARBA00022857"/>
    </source>
</evidence>
<evidence type="ECO:0000313" key="7">
    <source>
        <dbReference type="EnsemblMetazoa" id="SMAR007057-PA"/>
    </source>
</evidence>
<dbReference type="eggNOG" id="KOG1014">
    <property type="taxonomic scope" value="Eukaryota"/>
</dbReference>
<comment type="subcellular location">
    <subcellularLocation>
        <location evidence="1">Endoplasmic reticulum</location>
    </subcellularLocation>
</comment>
<dbReference type="InterPro" id="IPR020904">
    <property type="entry name" value="Sc_DH/Rdtase_CS"/>
</dbReference>
<dbReference type="PhylomeDB" id="T1J0K6"/>
<dbReference type="GO" id="GO:0016491">
    <property type="term" value="F:oxidoreductase activity"/>
    <property type="evidence" value="ECO:0007669"/>
    <property type="project" value="UniProtKB-KW"/>
</dbReference>
<feature type="transmembrane region" description="Helical" evidence="6">
    <location>
        <begin position="58"/>
        <end position="79"/>
    </location>
</feature>
<dbReference type="InterPro" id="IPR051019">
    <property type="entry name" value="VLCFA-Steroid_DH"/>
</dbReference>
<keyword evidence="6" id="KW-0472">Membrane</keyword>
<dbReference type="GO" id="GO:0005783">
    <property type="term" value="C:endoplasmic reticulum"/>
    <property type="evidence" value="ECO:0007669"/>
    <property type="project" value="UniProtKB-SubCell"/>
</dbReference>
<evidence type="ECO:0000256" key="4">
    <source>
        <dbReference type="ARBA" id="ARBA00023002"/>
    </source>
</evidence>
<comment type="similarity">
    <text evidence="2 5">Belongs to the short-chain dehydrogenases/reductases (SDR) family.</text>
</comment>
<protein>
    <submittedName>
        <fullName evidence="7">Uncharacterized protein</fullName>
    </submittedName>
</protein>